<keyword evidence="1" id="KW-0548">Nucleotidyltransferase</keyword>
<reference evidence="1" key="1">
    <citation type="submission" date="2022-04" db="EMBL/GenBank/DDBJ databases">
        <title>Genome of the entomopathogenic fungus Entomophthora muscae.</title>
        <authorList>
            <person name="Elya C."/>
            <person name="Lovett B.R."/>
            <person name="Lee E."/>
            <person name="Macias A.M."/>
            <person name="Hajek A.E."/>
            <person name="De Bivort B.L."/>
            <person name="Kasson M.T."/>
            <person name="De Fine Licht H.H."/>
            <person name="Stajich J.E."/>
        </authorList>
    </citation>
    <scope>NUCLEOTIDE SEQUENCE</scope>
    <source>
        <strain evidence="1">Berkeley</strain>
    </source>
</reference>
<comment type="caution">
    <text evidence="1">The sequence shown here is derived from an EMBL/GenBank/DDBJ whole genome shotgun (WGS) entry which is preliminary data.</text>
</comment>
<sequence length="467" mass="52446">MRKPRTNFAAIAKKYIDTPELLNLKKKPVKKPKGQNNAVKPGVKDLPNRNIEKEASLEPVNSKKKTVPPKNKAKKKYFIPQVSSLEDYGVFICSEPTSVVTKLPESQEEHFAELKTEWFHNEDYSVKSSSLARLHQEISSFVKFLTPPGSEMRLWDFLFHTVEKTAAGLWVDASVQLCGSHQEGLLLSSSNININIDIPKPSGPTFALLSELEARLVRSLVISGSSRETCFGVSFTFFALFNSLRKKCLNLTEAYSGISLSITINAHIFRKSSEFIISQLEKFPAARVIILIAKYLMICRAGSKSIKQINAFHLNLLVISCFQMTLKTLNSLNPEEAYATLLLKFFSFCTSVINFKKVAISLKDGGSFFMKEKMGIQADPEWAKGAMLVLIDPIDEQRNTASERLDFSSVQFIFSQCLSELRASLNEYDSPPHEGRLLESVLGKILNTEGLIAQRKCLRTAYQLLLK</sequence>
<proteinExistence type="predicted"/>
<evidence type="ECO:0000313" key="1">
    <source>
        <dbReference type="EMBL" id="KAJ9088909.1"/>
    </source>
</evidence>
<evidence type="ECO:0000313" key="2">
    <source>
        <dbReference type="Proteomes" id="UP001165960"/>
    </source>
</evidence>
<name>A0ACC2UPP1_9FUNG</name>
<gene>
    <name evidence="1" type="primary">PAPD5_3</name>
    <name evidence="1" type="ORF">DSO57_1018306</name>
</gene>
<protein>
    <submittedName>
        <fullName evidence="1">Non-canonical poly(A) RNA polymerase papd5</fullName>
        <ecNumber evidence="1">2.7.7.19</ecNumber>
    </submittedName>
</protein>
<dbReference type="Proteomes" id="UP001165960">
    <property type="component" value="Unassembled WGS sequence"/>
</dbReference>
<keyword evidence="1" id="KW-0808">Transferase</keyword>
<accession>A0ACC2UPP1</accession>
<keyword evidence="2" id="KW-1185">Reference proteome</keyword>
<organism evidence="1 2">
    <name type="scientific">Entomophthora muscae</name>
    <dbReference type="NCBI Taxonomy" id="34485"/>
    <lineage>
        <taxon>Eukaryota</taxon>
        <taxon>Fungi</taxon>
        <taxon>Fungi incertae sedis</taxon>
        <taxon>Zoopagomycota</taxon>
        <taxon>Entomophthoromycotina</taxon>
        <taxon>Entomophthoromycetes</taxon>
        <taxon>Entomophthorales</taxon>
        <taxon>Entomophthoraceae</taxon>
        <taxon>Entomophthora</taxon>
    </lineage>
</organism>
<dbReference type="EMBL" id="QTSX02000079">
    <property type="protein sequence ID" value="KAJ9088909.1"/>
    <property type="molecule type" value="Genomic_DNA"/>
</dbReference>
<dbReference type="EC" id="2.7.7.19" evidence="1"/>